<evidence type="ECO:0000313" key="11">
    <source>
        <dbReference type="EMBL" id="ETK00821.1"/>
    </source>
</evidence>
<gene>
    <name evidence="11" type="ORF">N425_13440</name>
</gene>
<dbReference type="GO" id="GO:0003755">
    <property type="term" value="F:peptidyl-prolyl cis-trans isomerase activity"/>
    <property type="evidence" value="ECO:0007669"/>
    <property type="project" value="UniProtKB-UniRule"/>
</dbReference>
<dbReference type="AlphaFoldDB" id="W2C304"/>
<dbReference type="InterPro" id="IPR036944">
    <property type="entry name" value="PPIase_FKBP_N_sf"/>
</dbReference>
<dbReference type="GO" id="GO:0006457">
    <property type="term" value="P:protein folding"/>
    <property type="evidence" value="ECO:0007669"/>
    <property type="project" value="InterPro"/>
</dbReference>
<evidence type="ECO:0000256" key="3">
    <source>
        <dbReference type="ARBA" id="ARBA00022729"/>
    </source>
</evidence>
<organism evidence="11 12">
    <name type="scientific">Tannerella sp. oral taxon BU063 isolate Cell 2</name>
    <dbReference type="NCBI Taxonomy" id="1411148"/>
    <lineage>
        <taxon>Bacteria</taxon>
        <taxon>Pseudomonadati</taxon>
        <taxon>Bacteroidota</taxon>
        <taxon>Bacteroidia</taxon>
        <taxon>Bacteroidales</taxon>
        <taxon>Tannerellaceae</taxon>
        <taxon>Tannerella</taxon>
    </lineage>
</organism>
<keyword evidence="8" id="KW-0175">Coiled coil</keyword>
<accession>W2C304</accession>
<evidence type="ECO:0000256" key="7">
    <source>
        <dbReference type="RuleBase" id="RU003915"/>
    </source>
</evidence>
<protein>
    <recommendedName>
        <fullName evidence="7">Peptidyl-prolyl cis-trans isomerase</fullName>
        <ecNumber evidence="7">5.2.1.8</ecNumber>
    </recommendedName>
</protein>
<evidence type="ECO:0000256" key="8">
    <source>
        <dbReference type="SAM" id="Coils"/>
    </source>
</evidence>
<dbReference type="PROSITE" id="PS50059">
    <property type="entry name" value="FKBP_PPIASE"/>
    <property type="match status" value="1"/>
</dbReference>
<comment type="catalytic activity">
    <reaction evidence="1 6 7">
        <text>[protein]-peptidylproline (omega=180) = [protein]-peptidylproline (omega=0)</text>
        <dbReference type="Rhea" id="RHEA:16237"/>
        <dbReference type="Rhea" id="RHEA-COMP:10747"/>
        <dbReference type="Rhea" id="RHEA-COMP:10748"/>
        <dbReference type="ChEBI" id="CHEBI:83833"/>
        <dbReference type="ChEBI" id="CHEBI:83834"/>
        <dbReference type="EC" id="5.2.1.8"/>
    </reaction>
</comment>
<dbReference type="InterPro" id="IPR000774">
    <property type="entry name" value="PPIase_FKBP_N"/>
</dbReference>
<comment type="caution">
    <text evidence="11">The sequence shown here is derived from an EMBL/GenBank/DDBJ whole genome shotgun (WGS) entry which is preliminary data.</text>
</comment>
<keyword evidence="4 6" id="KW-0697">Rotamase</keyword>
<feature type="coiled-coil region" evidence="8">
    <location>
        <begin position="250"/>
        <end position="299"/>
    </location>
</feature>
<dbReference type="Proteomes" id="UP000018837">
    <property type="component" value="Unassembled WGS sequence"/>
</dbReference>
<dbReference type="PATRIC" id="fig|1411148.3.peg.2257"/>
<dbReference type="FunFam" id="3.10.50.40:FF:000045">
    <property type="entry name" value="Peptidyl-prolyl cis-trans isomerase"/>
    <property type="match status" value="1"/>
</dbReference>
<comment type="similarity">
    <text evidence="2 7">Belongs to the FKBP-type PPIase family.</text>
</comment>
<keyword evidence="5 6" id="KW-0413">Isomerase</keyword>
<dbReference type="InterPro" id="IPR001179">
    <property type="entry name" value="PPIase_FKBP_dom"/>
</dbReference>
<feature type="chain" id="PRO_5004813351" description="Peptidyl-prolyl cis-trans isomerase" evidence="9">
    <location>
        <begin position="27"/>
        <end position="299"/>
    </location>
</feature>
<proteinExistence type="inferred from homology"/>
<evidence type="ECO:0000256" key="2">
    <source>
        <dbReference type="ARBA" id="ARBA00006577"/>
    </source>
</evidence>
<evidence type="ECO:0000256" key="9">
    <source>
        <dbReference type="SAM" id="SignalP"/>
    </source>
</evidence>
<feature type="domain" description="PPIase FKBP-type" evidence="10">
    <location>
        <begin position="157"/>
        <end position="243"/>
    </location>
</feature>
<dbReference type="PANTHER" id="PTHR43811">
    <property type="entry name" value="FKBP-TYPE PEPTIDYL-PROLYL CIS-TRANS ISOMERASE FKPA"/>
    <property type="match status" value="1"/>
</dbReference>
<evidence type="ECO:0000256" key="4">
    <source>
        <dbReference type="ARBA" id="ARBA00023110"/>
    </source>
</evidence>
<dbReference type="InterPro" id="IPR046357">
    <property type="entry name" value="PPIase_dom_sf"/>
</dbReference>
<keyword evidence="3 9" id="KW-0732">Signal</keyword>
<dbReference type="PANTHER" id="PTHR43811:SF19">
    <property type="entry name" value="39 KDA FK506-BINDING NUCLEAR PROTEIN"/>
    <property type="match status" value="1"/>
</dbReference>
<evidence type="ECO:0000256" key="1">
    <source>
        <dbReference type="ARBA" id="ARBA00000971"/>
    </source>
</evidence>
<dbReference type="Gene3D" id="1.10.287.460">
    <property type="entry name" value="Peptidyl-prolyl cis-trans isomerase, FKBP-type, N-terminal domain"/>
    <property type="match status" value="1"/>
</dbReference>
<evidence type="ECO:0000313" key="12">
    <source>
        <dbReference type="Proteomes" id="UP000018837"/>
    </source>
</evidence>
<dbReference type="EMBL" id="AYUF01000495">
    <property type="protein sequence ID" value="ETK00821.1"/>
    <property type="molecule type" value="Genomic_DNA"/>
</dbReference>
<dbReference type="Pfam" id="PF00254">
    <property type="entry name" value="FKBP_C"/>
    <property type="match status" value="1"/>
</dbReference>
<dbReference type="Pfam" id="PF01346">
    <property type="entry name" value="FKBP_N"/>
    <property type="match status" value="1"/>
</dbReference>
<evidence type="ECO:0000256" key="5">
    <source>
        <dbReference type="ARBA" id="ARBA00023235"/>
    </source>
</evidence>
<name>W2C304_9BACT</name>
<dbReference type="EC" id="5.2.1.8" evidence="7"/>
<sequence length="299" mass="32188">MKQFHKLTTLALVCAAMLLGGAMANAAVKPTRKASGPALKSPLDTVSYALGVNIGSSLRENLKTFPNGPVNINVLAEIFVRTLKGDTAGLLMNNAASETCIQNYVMEAQQKEGDARKAEGEKFLAANKKKEGVVTTESGLQYKVLKPGEGDEKPTDADRVKVHYTGRLLDGKVFDSSVERGEPAEFGVTQVIRGWQEALKLMCKGEKLQVWIPSDLAYGTGGAGDMIKSNATLEFEIELLDIIKPEPKVEKAAEEAVESAEKVVNKAVEKVDKAAKKAAKEAEKAAKKAEKAVKKTEKK</sequence>
<dbReference type="Gene3D" id="3.10.50.40">
    <property type="match status" value="1"/>
</dbReference>
<dbReference type="SUPFAM" id="SSF54534">
    <property type="entry name" value="FKBP-like"/>
    <property type="match status" value="1"/>
</dbReference>
<feature type="signal peptide" evidence="9">
    <location>
        <begin position="1"/>
        <end position="26"/>
    </location>
</feature>
<evidence type="ECO:0000256" key="6">
    <source>
        <dbReference type="PROSITE-ProRule" id="PRU00277"/>
    </source>
</evidence>
<reference evidence="11 12" key="1">
    <citation type="submission" date="2013-11" db="EMBL/GenBank/DDBJ databases">
        <title>Single cell genomics of uncultured Tannerella BU063 (oral taxon 286).</title>
        <authorList>
            <person name="Beall C.J."/>
            <person name="Campbell A.G."/>
            <person name="Griffen A.L."/>
            <person name="Podar M."/>
            <person name="Leys E.J."/>
        </authorList>
    </citation>
    <scope>NUCLEOTIDE SEQUENCE [LARGE SCALE GENOMIC DNA]</scope>
    <source>
        <strain evidence="11">Cell 2</strain>
    </source>
</reference>
<evidence type="ECO:0000259" key="10">
    <source>
        <dbReference type="PROSITE" id="PS50059"/>
    </source>
</evidence>